<dbReference type="InterPro" id="IPR036640">
    <property type="entry name" value="ABC1_TM_sf"/>
</dbReference>
<feature type="transmembrane region" description="Helical" evidence="9">
    <location>
        <begin position="169"/>
        <end position="189"/>
    </location>
</feature>
<dbReference type="FunFam" id="3.40.50.300:FF:000221">
    <property type="entry name" value="Multidrug ABC transporter ATP-binding protein"/>
    <property type="match status" value="1"/>
</dbReference>
<feature type="transmembrane region" description="Helical" evidence="9">
    <location>
        <begin position="37"/>
        <end position="62"/>
    </location>
</feature>
<evidence type="ECO:0000256" key="7">
    <source>
        <dbReference type="ARBA" id="ARBA00022989"/>
    </source>
</evidence>
<dbReference type="Gene3D" id="1.20.1560.10">
    <property type="entry name" value="ABC transporter type 1, transmembrane domain"/>
    <property type="match status" value="1"/>
</dbReference>
<evidence type="ECO:0000313" key="12">
    <source>
        <dbReference type="EMBL" id="SCM66068.1"/>
    </source>
</evidence>
<dbReference type="Gene3D" id="3.40.50.300">
    <property type="entry name" value="P-loop containing nucleotide triphosphate hydrolases"/>
    <property type="match status" value="1"/>
</dbReference>
<evidence type="ECO:0008006" key="14">
    <source>
        <dbReference type="Google" id="ProtNLM"/>
    </source>
</evidence>
<feature type="transmembrane region" description="Helical" evidence="9">
    <location>
        <begin position="195"/>
        <end position="215"/>
    </location>
</feature>
<dbReference type="SUPFAM" id="SSF90123">
    <property type="entry name" value="ABC transporter transmembrane region"/>
    <property type="match status" value="1"/>
</dbReference>
<dbReference type="InterPro" id="IPR003593">
    <property type="entry name" value="AAA+_ATPase"/>
</dbReference>
<keyword evidence="7 9" id="KW-1133">Transmembrane helix</keyword>
<dbReference type="InterPro" id="IPR039421">
    <property type="entry name" value="Type_1_exporter"/>
</dbReference>
<dbReference type="AlphaFoldDB" id="A0A1M4MWE9"/>
<dbReference type="InterPro" id="IPR003439">
    <property type="entry name" value="ABC_transporter-like_ATP-bd"/>
</dbReference>
<sequence length="614" mass="66944">MARIQRSLVKITVKAFTVLQIYRDIWGILTQSERRQFLLLLGMTLCMALFEVAGVALIMPLLSLINDPSLAQTDPLISAFANLTGSEDPRQVTLTFGMTVLILLLSGMVVRGAGTYAQTRFCIMRAYGLSLRVLELILSQPYVWFLQRNTAEFGQSLLSEIDQVVRRTFLPAVLLISNVTVVALISLTLFLANPYVALGAAGLLTALYLGLYAGLRGQLDEMGRARVQHNRARFQTVSEIGQSLKEIKVMGLEDFSITRFDKPALGMAQSQSTAAILTRLPRFAIEAAIYGGFVGIVLFMVVFSERDLSQLVPLFGLIGVASMKLFPALQQIYGNLAYIKFSNAAFQDLCQTARTLKLRTNQDDGGRLEVKKGIRIDHVSFKYPDADGRALQTLSLDIQAGSSVGFVGGTGAGKTTLIDILLGLLHPDQGDVKVDGVPINGKTLAAWQRCVGYVPQSIFLSDTSIAANIAFGAEQIDMDRVVRAAKIAQIHDFVMDTLPSGYDTQAGERGSSLSGGQRQRIGLARALYNTPEVLILDEATSALDNITERAVIDAIHALDGVTVIMIAHRLTTLRDCDQIMILEQGTIAECGTYSHLMTNSARFRHMAQPQSATS</sequence>
<feature type="domain" description="ABC transmembrane type-1" evidence="11">
    <location>
        <begin position="38"/>
        <end position="323"/>
    </location>
</feature>
<feature type="domain" description="ABC transporter" evidence="10">
    <location>
        <begin position="374"/>
        <end position="609"/>
    </location>
</feature>
<dbReference type="SUPFAM" id="SSF52540">
    <property type="entry name" value="P-loop containing nucleoside triphosphate hydrolases"/>
    <property type="match status" value="1"/>
</dbReference>
<evidence type="ECO:0000256" key="6">
    <source>
        <dbReference type="ARBA" id="ARBA00022840"/>
    </source>
</evidence>
<dbReference type="InterPro" id="IPR017871">
    <property type="entry name" value="ABC_transporter-like_CS"/>
</dbReference>
<protein>
    <recommendedName>
        <fullName evidence="14">ABC transporter ATP-binding protein</fullName>
    </recommendedName>
</protein>
<gene>
    <name evidence="12" type="ORF">KARMA_0240</name>
</gene>
<evidence type="ECO:0000313" key="13">
    <source>
        <dbReference type="Proteomes" id="UP000184085"/>
    </source>
</evidence>
<evidence type="ECO:0000256" key="3">
    <source>
        <dbReference type="ARBA" id="ARBA00022475"/>
    </source>
</evidence>
<proteinExistence type="predicted"/>
<keyword evidence="3" id="KW-1003">Cell membrane</keyword>
<evidence type="ECO:0000259" key="10">
    <source>
        <dbReference type="PROSITE" id="PS50893"/>
    </source>
</evidence>
<accession>A0A1M4MWE9</accession>
<reference evidence="13" key="1">
    <citation type="submission" date="2016-09" db="EMBL/GenBank/DDBJ databases">
        <authorList>
            <person name="Wibberg D."/>
        </authorList>
    </citation>
    <scope>NUCLEOTIDE SEQUENCE [LARGE SCALE GENOMIC DNA]</scope>
</reference>
<dbReference type="PROSITE" id="PS50893">
    <property type="entry name" value="ABC_TRANSPORTER_2"/>
    <property type="match status" value="1"/>
</dbReference>
<dbReference type="GO" id="GO:0005524">
    <property type="term" value="F:ATP binding"/>
    <property type="evidence" value="ECO:0007669"/>
    <property type="project" value="UniProtKB-KW"/>
</dbReference>
<dbReference type="EMBL" id="FMJB01000014">
    <property type="protein sequence ID" value="SCM66068.1"/>
    <property type="molecule type" value="Genomic_DNA"/>
</dbReference>
<evidence type="ECO:0000256" key="9">
    <source>
        <dbReference type="SAM" id="Phobius"/>
    </source>
</evidence>
<keyword evidence="13" id="KW-1185">Reference proteome</keyword>
<dbReference type="PANTHER" id="PTHR24221">
    <property type="entry name" value="ATP-BINDING CASSETTE SUB-FAMILY B"/>
    <property type="match status" value="1"/>
</dbReference>
<dbReference type="PROSITE" id="PS00211">
    <property type="entry name" value="ABC_TRANSPORTER_1"/>
    <property type="match status" value="1"/>
</dbReference>
<evidence type="ECO:0000256" key="2">
    <source>
        <dbReference type="ARBA" id="ARBA00022448"/>
    </source>
</evidence>
<evidence type="ECO:0000256" key="8">
    <source>
        <dbReference type="ARBA" id="ARBA00023136"/>
    </source>
</evidence>
<dbReference type="SMART" id="SM00382">
    <property type="entry name" value="AAA"/>
    <property type="match status" value="1"/>
</dbReference>
<feature type="transmembrane region" description="Helical" evidence="9">
    <location>
        <begin position="283"/>
        <end position="302"/>
    </location>
</feature>
<name>A0A1M4MWE9_9RHOB</name>
<comment type="subcellular location">
    <subcellularLocation>
        <location evidence="1">Cell membrane</location>
        <topology evidence="1">Multi-pass membrane protein</topology>
    </subcellularLocation>
</comment>
<dbReference type="Proteomes" id="UP000184085">
    <property type="component" value="Unassembled WGS sequence"/>
</dbReference>
<dbReference type="InterPro" id="IPR027417">
    <property type="entry name" value="P-loop_NTPase"/>
</dbReference>
<dbReference type="InterPro" id="IPR011527">
    <property type="entry name" value="ABC1_TM_dom"/>
</dbReference>
<dbReference type="Pfam" id="PF00005">
    <property type="entry name" value="ABC_tran"/>
    <property type="match status" value="1"/>
</dbReference>
<dbReference type="GO" id="GO:0005886">
    <property type="term" value="C:plasma membrane"/>
    <property type="evidence" value="ECO:0007669"/>
    <property type="project" value="UniProtKB-SubCell"/>
</dbReference>
<feature type="transmembrane region" description="Helical" evidence="9">
    <location>
        <begin position="92"/>
        <end position="110"/>
    </location>
</feature>
<evidence type="ECO:0000256" key="1">
    <source>
        <dbReference type="ARBA" id="ARBA00004651"/>
    </source>
</evidence>
<dbReference type="GO" id="GO:0016887">
    <property type="term" value="F:ATP hydrolysis activity"/>
    <property type="evidence" value="ECO:0007669"/>
    <property type="project" value="InterPro"/>
</dbReference>
<evidence type="ECO:0000256" key="4">
    <source>
        <dbReference type="ARBA" id="ARBA00022692"/>
    </source>
</evidence>
<keyword evidence="2" id="KW-0813">Transport</keyword>
<evidence type="ECO:0000256" key="5">
    <source>
        <dbReference type="ARBA" id="ARBA00022741"/>
    </source>
</evidence>
<evidence type="ECO:0000259" key="11">
    <source>
        <dbReference type="PROSITE" id="PS50929"/>
    </source>
</evidence>
<dbReference type="PANTHER" id="PTHR24221:SF654">
    <property type="entry name" value="ATP-BINDING CASSETTE SUB-FAMILY B MEMBER 6"/>
    <property type="match status" value="1"/>
</dbReference>
<organism evidence="12 13">
    <name type="scientific">Donghicola eburneus</name>
    <dbReference type="NCBI Taxonomy" id="393278"/>
    <lineage>
        <taxon>Bacteria</taxon>
        <taxon>Pseudomonadati</taxon>
        <taxon>Pseudomonadota</taxon>
        <taxon>Alphaproteobacteria</taxon>
        <taxon>Rhodobacterales</taxon>
        <taxon>Roseobacteraceae</taxon>
        <taxon>Donghicola</taxon>
    </lineage>
</organism>
<dbReference type="GO" id="GO:0140359">
    <property type="term" value="F:ABC-type transporter activity"/>
    <property type="evidence" value="ECO:0007669"/>
    <property type="project" value="InterPro"/>
</dbReference>
<keyword evidence="5" id="KW-0547">Nucleotide-binding</keyword>
<keyword evidence="4 9" id="KW-0812">Transmembrane</keyword>
<dbReference type="PROSITE" id="PS50929">
    <property type="entry name" value="ABC_TM1F"/>
    <property type="match status" value="1"/>
</dbReference>
<keyword evidence="8 9" id="KW-0472">Membrane</keyword>
<keyword evidence="6" id="KW-0067">ATP-binding</keyword>